<evidence type="ECO:0000256" key="6">
    <source>
        <dbReference type="ARBA" id="ARBA00022683"/>
    </source>
</evidence>
<keyword evidence="3" id="KW-0963">Cytoplasm</keyword>
<dbReference type="InterPro" id="IPR004701">
    <property type="entry name" value="PTS_EIIA_man-typ"/>
</dbReference>
<keyword evidence="4 9" id="KW-0762">Sugar transport</keyword>
<dbReference type="PROSITE" id="PS51096">
    <property type="entry name" value="PTS_EIIA_TYPE_4"/>
    <property type="match status" value="1"/>
</dbReference>
<keyword evidence="6" id="KW-0598">Phosphotransferase system</keyword>
<dbReference type="PANTHER" id="PTHR33799:SF1">
    <property type="entry name" value="PTS SYSTEM MANNOSE-SPECIFIC EIIAB COMPONENT-RELATED"/>
    <property type="match status" value="1"/>
</dbReference>
<gene>
    <name evidence="9" type="ORF">QUV96_08390</name>
</gene>
<evidence type="ECO:0000256" key="5">
    <source>
        <dbReference type="ARBA" id="ARBA00022679"/>
    </source>
</evidence>
<dbReference type="Pfam" id="PF03610">
    <property type="entry name" value="EIIA-man"/>
    <property type="match status" value="1"/>
</dbReference>
<evidence type="ECO:0000256" key="7">
    <source>
        <dbReference type="ARBA" id="ARBA00022777"/>
    </source>
</evidence>
<keyword evidence="5" id="KW-0808">Transferase</keyword>
<dbReference type="Gene3D" id="3.40.50.510">
    <property type="entry name" value="Phosphotransferase system, mannose-type IIA component"/>
    <property type="match status" value="1"/>
</dbReference>
<dbReference type="PANTHER" id="PTHR33799">
    <property type="entry name" value="PTS PERMEASE-RELATED-RELATED"/>
    <property type="match status" value="1"/>
</dbReference>
<reference evidence="9" key="1">
    <citation type="submission" date="2023-06" db="EMBL/GenBank/DDBJ databases">
        <title>Identification and characterization of horizontal gene transfer across gut microbiota members of farm animals based on homology search.</title>
        <authorList>
            <person name="Schwarzerova J."/>
            <person name="Nykrynova M."/>
            <person name="Jureckova K."/>
            <person name="Cejkova D."/>
            <person name="Rychlik I."/>
        </authorList>
    </citation>
    <scope>NUCLEOTIDE SEQUENCE</scope>
    <source>
        <strain evidence="9">ET39</strain>
    </source>
</reference>
<dbReference type="InterPro" id="IPR033887">
    <property type="entry name" value="PTS_IIA_man"/>
</dbReference>
<evidence type="ECO:0000256" key="4">
    <source>
        <dbReference type="ARBA" id="ARBA00022597"/>
    </source>
</evidence>
<evidence type="ECO:0000313" key="10">
    <source>
        <dbReference type="Proteomes" id="UP001529340"/>
    </source>
</evidence>
<keyword evidence="7" id="KW-0418">Kinase</keyword>
<evidence type="ECO:0000256" key="2">
    <source>
        <dbReference type="ARBA" id="ARBA00022448"/>
    </source>
</evidence>
<protein>
    <submittedName>
        <fullName evidence="9">PTS sugar transporter subunit IIA</fullName>
    </submittedName>
</protein>
<feature type="domain" description="PTS EIIA type-4" evidence="8">
    <location>
        <begin position="1"/>
        <end position="122"/>
    </location>
</feature>
<comment type="caution">
    <text evidence="9">The sequence shown here is derived from an EMBL/GenBank/DDBJ whole genome shotgun (WGS) entry which is preliminary data.</text>
</comment>
<organism evidence="9 10">
    <name type="scientific">Amedibacillus dolichus</name>
    <dbReference type="NCBI Taxonomy" id="31971"/>
    <lineage>
        <taxon>Bacteria</taxon>
        <taxon>Bacillati</taxon>
        <taxon>Bacillota</taxon>
        <taxon>Erysipelotrichia</taxon>
        <taxon>Erysipelotrichales</taxon>
        <taxon>Erysipelotrichaceae</taxon>
        <taxon>Amedibacillus</taxon>
    </lineage>
</organism>
<dbReference type="SUPFAM" id="SSF53062">
    <property type="entry name" value="PTS system fructose IIA component-like"/>
    <property type="match status" value="1"/>
</dbReference>
<dbReference type="CDD" id="cd00006">
    <property type="entry name" value="PTS_IIA_man"/>
    <property type="match status" value="1"/>
</dbReference>
<evidence type="ECO:0000313" key="9">
    <source>
        <dbReference type="EMBL" id="MDM8157654.1"/>
    </source>
</evidence>
<keyword evidence="10" id="KW-1185">Reference proteome</keyword>
<dbReference type="InterPro" id="IPR051471">
    <property type="entry name" value="Bacterial_PTS_sugar_comp"/>
</dbReference>
<comment type="subcellular location">
    <subcellularLocation>
        <location evidence="1">Cytoplasm</location>
    </subcellularLocation>
</comment>
<evidence type="ECO:0000256" key="1">
    <source>
        <dbReference type="ARBA" id="ARBA00004496"/>
    </source>
</evidence>
<evidence type="ECO:0000259" key="8">
    <source>
        <dbReference type="PROSITE" id="PS51096"/>
    </source>
</evidence>
<sequence length="143" mass="16536">MRRIVIASHGDMAKGMLHTARMIMGERENLSFHSLQEGEMPQHLLEELRAQIHRFPHDSFIILGDLLGGSVCSQLIHLVEEPNVHVISGMNLCMLLSVCMAEEQRDDEEVVREAIEESKRNMVYLNDLWKRKEEILNDQDDEN</sequence>
<name>A0ABT7UDF1_9FIRM</name>
<keyword evidence="2" id="KW-0813">Transport</keyword>
<accession>A0ABT7UDF1</accession>
<dbReference type="EMBL" id="JAUDCG010000037">
    <property type="protein sequence ID" value="MDM8157654.1"/>
    <property type="molecule type" value="Genomic_DNA"/>
</dbReference>
<reference evidence="9" key="2">
    <citation type="submission" date="2023-06" db="EMBL/GenBank/DDBJ databases">
        <authorList>
            <person name="Zeman M."/>
            <person name="Kubasova T."/>
            <person name="Jahodarova E."/>
            <person name="Nykrynova M."/>
            <person name="Rychlik I."/>
        </authorList>
    </citation>
    <scope>NUCLEOTIDE SEQUENCE</scope>
    <source>
        <strain evidence="9">ET39</strain>
    </source>
</reference>
<dbReference type="Proteomes" id="UP001529340">
    <property type="component" value="Unassembled WGS sequence"/>
</dbReference>
<dbReference type="InterPro" id="IPR036662">
    <property type="entry name" value="PTS_EIIA_man-typ_sf"/>
</dbReference>
<dbReference type="RefSeq" id="WP_289608099.1">
    <property type="nucleotide sequence ID" value="NZ_JAUDCG010000037.1"/>
</dbReference>
<proteinExistence type="predicted"/>
<evidence type="ECO:0000256" key="3">
    <source>
        <dbReference type="ARBA" id="ARBA00022490"/>
    </source>
</evidence>